<reference evidence="1" key="2">
    <citation type="submission" date="2005-04" db="EMBL/GenBank/DDBJ databases">
        <authorList>
            <person name="Buell C.R."/>
            <person name="Wing R.A."/>
            <person name="McCombie W.A."/>
            <person name="Ouyang S."/>
        </authorList>
    </citation>
    <scope>NUCLEOTIDE SEQUENCE</scope>
</reference>
<organism evidence="1">
    <name type="scientific">Oryza sativa subsp. japonica</name>
    <name type="common">Rice</name>
    <dbReference type="NCBI Taxonomy" id="39947"/>
    <lineage>
        <taxon>Eukaryota</taxon>
        <taxon>Viridiplantae</taxon>
        <taxon>Streptophyta</taxon>
        <taxon>Embryophyta</taxon>
        <taxon>Tracheophyta</taxon>
        <taxon>Spermatophyta</taxon>
        <taxon>Magnoliopsida</taxon>
        <taxon>Liliopsida</taxon>
        <taxon>Poales</taxon>
        <taxon>Poaceae</taxon>
        <taxon>BOP clade</taxon>
        <taxon>Oryzoideae</taxon>
        <taxon>Oryzeae</taxon>
        <taxon>Oryzinae</taxon>
        <taxon>Oryza</taxon>
        <taxon>Oryza sativa</taxon>
    </lineage>
</organism>
<dbReference type="EMBL" id="DP000010">
    <property type="protein sequence ID" value="ABA93515.1"/>
    <property type="molecule type" value="Genomic_DNA"/>
</dbReference>
<dbReference type="AlphaFoldDB" id="Q2R4X4"/>
<reference evidence="1" key="3">
    <citation type="submission" date="2006-01" db="EMBL/GenBank/DDBJ databases">
        <authorList>
            <person name="Buell R."/>
        </authorList>
    </citation>
    <scope>NUCLEOTIDE SEQUENCE</scope>
</reference>
<proteinExistence type="predicted"/>
<protein>
    <submittedName>
        <fullName evidence="1">Uncharacterized protein</fullName>
    </submittedName>
</protein>
<reference evidence="1" key="1">
    <citation type="journal article" date="2005" name="BMC Biol.">
        <title>The sequence of rice chromosomes 11 and 12, rich in disease resistance genes and recent gene duplications.</title>
        <authorList>
            <consortium name="The rice chromosomes 11 and 12 sequencing consortia"/>
        </authorList>
    </citation>
    <scope>NUCLEOTIDE SEQUENCE [LARGE SCALE GENOMIC DNA]</scope>
</reference>
<accession>Q2R4X4</accession>
<sequence length="283" mass="31849">MEQPAIQNLSAPRADLCEPSCSSKPILSDGYEISPGLIAIIRDQTFSGSVGENPYLHLRDFELNEKESLGAAWARFSLLTQSGPDLSLPDHVLLQHFRYGLDKESAANLDISPGGSFAHKTTAEGRELLDLILENDSFGQSEAIPEIEIIHEDPLHMESKPDSTVESSFQSLEPEEEEIHSPEIPFQFRGDLYENYENTLNYSSEKKAHPKNEPFEEIEIKNEGHAMPKNTVATSTVHFGDPWYWNTLYRRIRHHTLGFDVLRHKSPSVGGKVDELFMTSSIN</sequence>
<name>Q2R4X4_ORYSJ</name>
<gene>
    <name evidence="1" type="ordered locus">LOC_Os11g26980</name>
</gene>
<evidence type="ECO:0000313" key="1">
    <source>
        <dbReference type="EMBL" id="ABA93515.1"/>
    </source>
</evidence>